<accession>A0A6L5GPH9</accession>
<gene>
    <name evidence="1" type="ORF">FRC53_01780</name>
</gene>
<dbReference type="AlphaFoldDB" id="A0A6L5GPH9"/>
<evidence type="ECO:0000313" key="2">
    <source>
        <dbReference type="Proteomes" id="UP000473648"/>
    </source>
</evidence>
<keyword evidence="2" id="KW-1185">Reference proteome</keyword>
<protein>
    <submittedName>
        <fullName evidence="1">DUF2877 domain-containing protein</fullName>
    </submittedName>
</protein>
<evidence type="ECO:0000313" key="1">
    <source>
        <dbReference type="EMBL" id="MQM72165.1"/>
    </source>
</evidence>
<dbReference type="Proteomes" id="UP000473648">
    <property type="component" value="Unassembled WGS sequence"/>
</dbReference>
<organism evidence="1 2">
    <name type="scientific">Candidatus Pseudoramibacter fermentans</name>
    <dbReference type="NCBI Taxonomy" id="2594427"/>
    <lineage>
        <taxon>Bacteria</taxon>
        <taxon>Bacillati</taxon>
        <taxon>Bacillota</taxon>
        <taxon>Clostridia</taxon>
        <taxon>Eubacteriales</taxon>
        <taxon>Eubacteriaceae</taxon>
        <taxon>Pseudoramibacter</taxon>
    </lineage>
</organism>
<name>A0A6L5GPH9_9FIRM</name>
<reference evidence="1" key="1">
    <citation type="journal article" date="2020" name="Appl. Environ. Microbiol.">
        <title>Medium-Chain Fatty Acid Synthesis by 'Candidatus Weimeria bifida' gen. nov., sp. nov., and 'Candidatus Pseudoramibacter fermentans' sp. nov.</title>
        <authorList>
            <person name="Scarborough M.J."/>
            <person name="Myers K.S."/>
            <person name="Donohue T.J."/>
            <person name="Noguera D.R."/>
        </authorList>
    </citation>
    <scope>NUCLEOTIDE SEQUENCE</scope>
    <source>
        <strain evidence="1">EUB1.1</strain>
    </source>
</reference>
<comment type="caution">
    <text evidence="1">The sequence shown here is derived from an EMBL/GenBank/DDBJ whole genome shotgun (WGS) entry which is preliminary data.</text>
</comment>
<dbReference type="EMBL" id="VOGB01000003">
    <property type="protein sequence ID" value="MQM72165.1"/>
    <property type="molecule type" value="Genomic_DNA"/>
</dbReference>
<sequence length="303" mass="32276">MKYKLLSTTDYTEPWLNAKHPQTGTVHSVYDGAVNLMVHGQLIALQPADSPISPLTLRCDFPLSDLGAAQGDAVTVGRGTIQLKHATLTVTDDTAVEGTRLTPEADTDRNAYRIKGMKMGLGLAKTYADRADAILDHCGDITAGFRPLFSDAPKSDGDLFTAAVNETLAKAKAAFLALDGQGFAAALCQLAGLGPGLTPSGDDFLCGVFAAFRGIGAWYHPVVPFLLRELTHLGDRTHPLSAAFINCAAEGYVSKIILNFFACDQSIFNAAEMAEKFKEIGHSSGIDSLCGMTFVLKFLCQPS</sequence>
<proteinExistence type="predicted"/>
<dbReference type="InterPro" id="IPR021530">
    <property type="entry name" value="AllH-like"/>
</dbReference>
<dbReference type="Pfam" id="PF11392">
    <property type="entry name" value="AllH"/>
    <property type="match status" value="1"/>
</dbReference>